<name>A0AAU8BNS5_9VIBR</name>
<dbReference type="AlphaFoldDB" id="A0AAU8BNS5"/>
<dbReference type="RefSeq" id="WP_353499454.1">
    <property type="nucleotide sequence ID" value="NZ_CP115921.1"/>
</dbReference>
<dbReference type="PROSITE" id="PS51257">
    <property type="entry name" value="PROKAR_LIPOPROTEIN"/>
    <property type="match status" value="1"/>
</dbReference>
<accession>A0AAU8BNS5</accession>
<reference evidence="1" key="1">
    <citation type="submission" date="2023-01" db="EMBL/GenBank/DDBJ databases">
        <title>Vibrio sp. CB1-14 genome sequencing.</title>
        <authorList>
            <person name="Otstavnykh N."/>
            <person name="Isaeva M."/>
            <person name="Meleshko D."/>
        </authorList>
    </citation>
    <scope>NUCLEOTIDE SEQUENCE</scope>
    <source>
        <strain evidence="1">CB1-14</strain>
    </source>
</reference>
<gene>
    <name evidence="1" type="ORF">PG915_16135</name>
</gene>
<dbReference type="KEGG" id="vck:PG915_16135"/>
<protein>
    <recommendedName>
        <fullName evidence="2">Lipoprotein</fullName>
    </recommendedName>
</protein>
<evidence type="ECO:0008006" key="2">
    <source>
        <dbReference type="Google" id="ProtNLM"/>
    </source>
</evidence>
<organism evidence="1">
    <name type="scientific">Vibrio chaetopteri</name>
    <dbReference type="NCBI Taxonomy" id="3016528"/>
    <lineage>
        <taxon>Bacteria</taxon>
        <taxon>Pseudomonadati</taxon>
        <taxon>Pseudomonadota</taxon>
        <taxon>Gammaproteobacteria</taxon>
        <taxon>Vibrionales</taxon>
        <taxon>Vibrionaceae</taxon>
        <taxon>Vibrio</taxon>
    </lineage>
</organism>
<sequence>MKRFFSLLATVSLMGCGGGGGGDDTQTSPIVASMSGKVIDGYVVGATVFLDINGNGEFESFEPHTVTSEGGDYSLELTEFERKCTEYVPTMVNVPVGAFDEELGEVTEPYQMMLAPATWSSDKDRHITPFTSLAWNEALSKMSAGAQGEVVTENASCTKRMENASEHKTMLEHLDRSTADVAALYHMTIEQIHSDYVANNDTESHELAIKIVKGFKQSFKEKAEVLKRQPKMYIFTHHYKFIEDINYGEMGIDPVPGWERSFSHYDPDTGKSINQRSIFDEPMTTEFIMHQRKSVEVKGETSDASTSSIASRGLINELFTCAQHQSVWVDEGAAGGWMLGRTKYGSEAAMVSSPDDCTIEPTAEFDNSSFTWLSADRVNTQQFGGSGHLLDSFALDDYAGIWAEVSTWGLGFDDDTTVDQWFKSLTKPLDNNTNEVTRINSDWDINYAERYTQNHLGQMVEGSKVCSDNYRTNDYGWSVAMCK</sequence>
<evidence type="ECO:0000313" key="1">
    <source>
        <dbReference type="EMBL" id="XCD18307.1"/>
    </source>
</evidence>
<dbReference type="EMBL" id="CP115921">
    <property type="protein sequence ID" value="XCD18307.1"/>
    <property type="molecule type" value="Genomic_DNA"/>
</dbReference>
<proteinExistence type="predicted"/>